<dbReference type="InterPro" id="IPR027409">
    <property type="entry name" value="GroEL-like_apical_dom_sf"/>
</dbReference>
<dbReference type="SUPFAM" id="SSF48592">
    <property type="entry name" value="GroEL equatorial domain-like"/>
    <property type="match status" value="1"/>
</dbReference>
<dbReference type="InterPro" id="IPR027413">
    <property type="entry name" value="GROEL-like_equatorial_sf"/>
</dbReference>
<dbReference type="GO" id="GO:0005524">
    <property type="term" value="F:ATP binding"/>
    <property type="evidence" value="ECO:0007669"/>
    <property type="project" value="InterPro"/>
</dbReference>
<dbReference type="PANTHER" id="PTHR45633">
    <property type="entry name" value="60 KDA HEAT SHOCK PROTEIN, MITOCHONDRIAL"/>
    <property type="match status" value="1"/>
</dbReference>
<protein>
    <submittedName>
        <fullName evidence="3">Chaperonin GroEL</fullName>
    </submittedName>
</protein>
<keyword evidence="2" id="KW-0143">Chaperone</keyword>
<dbReference type="GO" id="GO:0140662">
    <property type="term" value="F:ATP-dependent protein folding chaperone"/>
    <property type="evidence" value="ECO:0007669"/>
    <property type="project" value="InterPro"/>
</dbReference>
<comment type="similarity">
    <text evidence="1">Belongs to the chaperonin (HSP60) family.</text>
</comment>
<dbReference type="EMBL" id="KU595492">
    <property type="protein sequence ID" value="AQM32658.1"/>
    <property type="molecule type" value="Genomic_DNA"/>
</dbReference>
<dbReference type="InterPro" id="IPR027410">
    <property type="entry name" value="TCP-1-like_intermed_sf"/>
</dbReference>
<proteinExistence type="inferred from homology"/>
<accession>A0A240F789</accession>
<dbReference type="InterPro" id="IPR002423">
    <property type="entry name" value="Cpn60/GroEL/TCP-1"/>
</dbReference>
<evidence type="ECO:0000256" key="1">
    <source>
        <dbReference type="ARBA" id="ARBA00006607"/>
    </source>
</evidence>
<dbReference type="Gene3D" id="1.10.560.10">
    <property type="entry name" value="GroEL-like equatorial domain"/>
    <property type="match status" value="1"/>
</dbReference>
<evidence type="ECO:0000256" key="2">
    <source>
        <dbReference type="ARBA" id="ARBA00023186"/>
    </source>
</evidence>
<name>A0A240F789_9VIRU</name>
<dbReference type="Gene3D" id="3.50.7.10">
    <property type="entry name" value="GroEL"/>
    <property type="match status" value="1"/>
</dbReference>
<dbReference type="PRINTS" id="PR00298">
    <property type="entry name" value="CHAPERONIN60"/>
</dbReference>
<organism evidence="3">
    <name type="scientific">uncultured virus</name>
    <dbReference type="NCBI Taxonomy" id="340016"/>
    <lineage>
        <taxon>Viruses</taxon>
        <taxon>environmental samples</taxon>
    </lineage>
</organism>
<dbReference type="GO" id="GO:0042026">
    <property type="term" value="P:protein refolding"/>
    <property type="evidence" value="ECO:0007669"/>
    <property type="project" value="InterPro"/>
</dbReference>
<sequence>MEYNQPSQIVKDLAFGESARDKVMVGVQKLTDAVKSTLGASGKCVIYEDAMGKPVITKDGVTVAESVVLYDPVENIGATLIKEAAKNTVREAGDGTTTATVLAHSLLNKANAKEAGNNARDIKSGMFKGLSKVNDYLDKISVPVEGDMLYNVAAISCNNDTTLGNLIADAFTKVGKDGVVLMEESDTNETYIDFVEGTQLKCGLKSPHLITDKDKGTAVLDNPYVLIVSSPIANIRKIQSVLEHVIKQKRSLLIVASVEQQPMAALLANKVKGNIKVNIIDLPGFGPTKQDTIEDLAFLTGAKVINEELGDDLDLIDPSVLGEAVKSITDETTTVLQTIDLGIEFNERLEQIDKKISEESNPYFKKRLQERAAMLNGAVGIVKIGADSKVELKEKKDRVEDAIYAVKAALQEGIVPGGGIALLNASQKIKPSGLGEEIVLDAIKAPFKTILENAGIEMEDFTGTAGKGIDVTSGKVINMVKAGIIDPVLVTKTALKNAVSVATTIFSADCVISNMRTNAGD</sequence>
<dbReference type="FunFam" id="3.50.7.10:FF:000001">
    <property type="entry name" value="60 kDa chaperonin"/>
    <property type="match status" value="1"/>
</dbReference>
<reference evidence="3" key="1">
    <citation type="journal article" date="2017" name="ISME J.">
        <title>Novel chaperonins are prevalent in the virioplankton and demonstrate links to viral biology and ecology.</title>
        <authorList>
            <person name="Marine R.L."/>
            <person name="Nasko D.J."/>
            <person name="Wray J."/>
            <person name="Polson S.W."/>
            <person name="Wommack K.E."/>
        </authorList>
    </citation>
    <scope>NUCLEOTIDE SEQUENCE</scope>
</reference>
<dbReference type="InterPro" id="IPR001844">
    <property type="entry name" value="Cpn60/GroEL"/>
</dbReference>
<dbReference type="Pfam" id="PF00118">
    <property type="entry name" value="Cpn60_TCP1"/>
    <property type="match status" value="1"/>
</dbReference>
<evidence type="ECO:0000313" key="3">
    <source>
        <dbReference type="EMBL" id="AQM32658.1"/>
    </source>
</evidence>
<dbReference type="SUPFAM" id="SSF52029">
    <property type="entry name" value="GroEL apical domain-like"/>
    <property type="match status" value="1"/>
</dbReference>
<dbReference type="NCBIfam" id="NF000592">
    <property type="entry name" value="PRK00013.1"/>
    <property type="match status" value="1"/>
</dbReference>
<gene>
    <name evidence="3" type="primary">GroEL</name>
</gene>
<dbReference type="Gene3D" id="3.30.260.10">
    <property type="entry name" value="TCP-1-like chaperonin intermediate domain"/>
    <property type="match status" value="1"/>
</dbReference>
<dbReference type="NCBIfam" id="NF009487">
    <property type="entry name" value="PRK12849.1"/>
    <property type="match status" value="1"/>
</dbReference>
<dbReference type="SUPFAM" id="SSF54849">
    <property type="entry name" value="GroEL-intermediate domain like"/>
    <property type="match status" value="1"/>
</dbReference>